<evidence type="ECO:0000256" key="2">
    <source>
        <dbReference type="ARBA" id="ARBA00012438"/>
    </source>
</evidence>
<dbReference type="PANTHER" id="PTHR43047">
    <property type="entry name" value="TWO-COMPONENT HISTIDINE PROTEIN KINASE"/>
    <property type="match status" value="1"/>
</dbReference>
<evidence type="ECO:0000259" key="7">
    <source>
        <dbReference type="PROSITE" id="PS50110"/>
    </source>
</evidence>
<evidence type="ECO:0000259" key="6">
    <source>
        <dbReference type="PROSITE" id="PS50109"/>
    </source>
</evidence>
<dbReference type="InterPro" id="IPR004358">
    <property type="entry name" value="Sig_transdc_His_kin-like_C"/>
</dbReference>
<reference evidence="8 9" key="1">
    <citation type="journal article" date="2023" name="Microorganisms">
        <title>Thiorhodovibrio frisius and Trv. litoralis spp. nov., Two Novel Members from a Clade of Fastidious Purple Sulfur Bacteria That Exhibit Unique Red-Shifted Light-Harvesting Capabilities.</title>
        <authorList>
            <person name="Methner A."/>
            <person name="Kuzyk S.B."/>
            <person name="Petersen J."/>
            <person name="Bauer S."/>
            <person name="Brinkmann H."/>
            <person name="Sichau K."/>
            <person name="Wanner G."/>
            <person name="Wolf J."/>
            <person name="Neumann-Schaal M."/>
            <person name="Henke P."/>
            <person name="Tank M."/>
            <person name="Sproer C."/>
            <person name="Bunk B."/>
            <person name="Overmann J."/>
        </authorList>
    </citation>
    <scope>NUCLEOTIDE SEQUENCE [LARGE SCALE GENOMIC DNA]</scope>
    <source>
        <strain evidence="8 9">DSM 6702</strain>
    </source>
</reference>
<feature type="domain" description="Response regulatory" evidence="7">
    <location>
        <begin position="95"/>
        <end position="195"/>
    </location>
</feature>
<dbReference type="Proteomes" id="UP001432180">
    <property type="component" value="Chromosome"/>
</dbReference>
<proteinExistence type="predicted"/>
<evidence type="ECO:0000256" key="5">
    <source>
        <dbReference type="PROSITE-ProRule" id="PRU00169"/>
    </source>
</evidence>
<dbReference type="InterPro" id="IPR001789">
    <property type="entry name" value="Sig_transdc_resp-reg_receiver"/>
</dbReference>
<dbReference type="EMBL" id="CP121472">
    <property type="protein sequence ID" value="WPL16782.1"/>
    <property type="molecule type" value="Genomic_DNA"/>
</dbReference>
<feature type="domain" description="Histidine kinase" evidence="6">
    <location>
        <begin position="1"/>
        <end position="75"/>
    </location>
</feature>
<keyword evidence="3" id="KW-0808">Transferase</keyword>
<dbReference type="RefSeq" id="WP_328987315.1">
    <property type="nucleotide sequence ID" value="NZ_CP121472.1"/>
</dbReference>
<dbReference type="PROSITE" id="PS50110">
    <property type="entry name" value="RESPONSE_REGULATORY"/>
    <property type="match status" value="1"/>
</dbReference>
<evidence type="ECO:0000256" key="4">
    <source>
        <dbReference type="ARBA" id="ARBA00022777"/>
    </source>
</evidence>
<dbReference type="Pfam" id="PF00072">
    <property type="entry name" value="Response_reg"/>
    <property type="match status" value="1"/>
</dbReference>
<keyword evidence="4" id="KW-0418">Kinase</keyword>
<dbReference type="InterPro" id="IPR005467">
    <property type="entry name" value="His_kinase_dom"/>
</dbReference>
<accession>A0ABZ0S9M2</accession>
<gene>
    <name evidence="8" type="primary">divK</name>
    <name evidence="8" type="ORF">Thiowin_01756</name>
</gene>
<evidence type="ECO:0000313" key="9">
    <source>
        <dbReference type="Proteomes" id="UP001432180"/>
    </source>
</evidence>
<protein>
    <recommendedName>
        <fullName evidence="2">histidine kinase</fullName>
        <ecNumber evidence="2">2.7.13.3</ecNumber>
    </recommendedName>
</protein>
<name>A0ABZ0S9M2_9GAMM</name>
<dbReference type="Gene3D" id="3.40.50.2300">
    <property type="match status" value="1"/>
</dbReference>
<keyword evidence="5" id="KW-0597">Phosphoprotein</keyword>
<dbReference type="EC" id="2.7.13.3" evidence="2"/>
<sequence>MRIRVSDTGAGIGEALRGELFQHSQRLGAEKTASEGKGIGLIISKHLIEAMGGRINVRLGRRPGEPFMVRVEAGTARTSRVSQGPRRAWRGSSTGVLYVEDNRVNLAIMAHLFKRLSGVELLSVINGETAMARLTETRPDLVLMDINLPGMSGTEILLWMRDQSQLRDIPVIAVSANAMPETIPVLQLDAGRCLA</sequence>
<evidence type="ECO:0000256" key="3">
    <source>
        <dbReference type="ARBA" id="ARBA00022679"/>
    </source>
</evidence>
<dbReference type="InterPro" id="IPR003594">
    <property type="entry name" value="HATPase_dom"/>
</dbReference>
<dbReference type="SMART" id="SM00448">
    <property type="entry name" value="REC"/>
    <property type="match status" value="1"/>
</dbReference>
<evidence type="ECO:0000313" key="8">
    <source>
        <dbReference type="EMBL" id="WPL16782.1"/>
    </source>
</evidence>
<dbReference type="Pfam" id="PF02518">
    <property type="entry name" value="HATPase_c"/>
    <property type="match status" value="1"/>
</dbReference>
<evidence type="ECO:0000256" key="1">
    <source>
        <dbReference type="ARBA" id="ARBA00000085"/>
    </source>
</evidence>
<dbReference type="PANTHER" id="PTHR43047:SF72">
    <property type="entry name" value="OSMOSENSING HISTIDINE PROTEIN KINASE SLN1"/>
    <property type="match status" value="1"/>
</dbReference>
<dbReference type="PROSITE" id="PS50109">
    <property type="entry name" value="HIS_KIN"/>
    <property type="match status" value="1"/>
</dbReference>
<dbReference type="InterPro" id="IPR036890">
    <property type="entry name" value="HATPase_C_sf"/>
</dbReference>
<dbReference type="InterPro" id="IPR011006">
    <property type="entry name" value="CheY-like_superfamily"/>
</dbReference>
<keyword evidence="9" id="KW-1185">Reference proteome</keyword>
<organism evidence="8 9">
    <name type="scientific">Thiorhodovibrio winogradskyi</name>
    <dbReference type="NCBI Taxonomy" id="77007"/>
    <lineage>
        <taxon>Bacteria</taxon>
        <taxon>Pseudomonadati</taxon>
        <taxon>Pseudomonadota</taxon>
        <taxon>Gammaproteobacteria</taxon>
        <taxon>Chromatiales</taxon>
        <taxon>Chromatiaceae</taxon>
        <taxon>Thiorhodovibrio</taxon>
    </lineage>
</organism>
<dbReference type="PRINTS" id="PR00344">
    <property type="entry name" value="BCTRLSENSOR"/>
</dbReference>
<feature type="modified residue" description="4-aspartylphosphate" evidence="5">
    <location>
        <position position="145"/>
    </location>
</feature>
<dbReference type="SUPFAM" id="SSF55874">
    <property type="entry name" value="ATPase domain of HSP90 chaperone/DNA topoisomerase II/histidine kinase"/>
    <property type="match status" value="1"/>
</dbReference>
<dbReference type="SUPFAM" id="SSF52172">
    <property type="entry name" value="CheY-like"/>
    <property type="match status" value="1"/>
</dbReference>
<dbReference type="Gene3D" id="3.30.565.10">
    <property type="entry name" value="Histidine kinase-like ATPase, C-terminal domain"/>
    <property type="match status" value="1"/>
</dbReference>
<comment type="catalytic activity">
    <reaction evidence="1">
        <text>ATP + protein L-histidine = ADP + protein N-phospho-L-histidine.</text>
        <dbReference type="EC" id="2.7.13.3"/>
    </reaction>
</comment>